<protein>
    <submittedName>
        <fullName evidence="3">Uncharacterized protein</fullName>
    </submittedName>
</protein>
<proteinExistence type="predicted"/>
<evidence type="ECO:0000256" key="2">
    <source>
        <dbReference type="SAM" id="Phobius"/>
    </source>
</evidence>
<dbReference type="AlphaFoldDB" id="A0A8J2K2B0"/>
<feature type="region of interest" description="Disordered" evidence="1">
    <location>
        <begin position="74"/>
        <end position="96"/>
    </location>
</feature>
<reference evidence="3" key="1">
    <citation type="submission" date="2021-06" db="EMBL/GenBank/DDBJ databases">
        <authorList>
            <person name="Hodson N. C."/>
            <person name="Mongue J. A."/>
            <person name="Jaron S. K."/>
        </authorList>
    </citation>
    <scope>NUCLEOTIDE SEQUENCE</scope>
</reference>
<comment type="caution">
    <text evidence="3">The sequence shown here is derived from an EMBL/GenBank/DDBJ whole genome shotgun (WGS) entry which is preliminary data.</text>
</comment>
<keyword evidence="2" id="KW-0812">Transmembrane</keyword>
<dbReference type="EMBL" id="CAJVCH010220978">
    <property type="protein sequence ID" value="CAG7731888.1"/>
    <property type="molecule type" value="Genomic_DNA"/>
</dbReference>
<evidence type="ECO:0000256" key="1">
    <source>
        <dbReference type="SAM" id="MobiDB-lite"/>
    </source>
</evidence>
<feature type="transmembrane region" description="Helical" evidence="2">
    <location>
        <begin position="285"/>
        <end position="308"/>
    </location>
</feature>
<keyword evidence="2" id="KW-0472">Membrane</keyword>
<feature type="compositionally biased region" description="Acidic residues" evidence="1">
    <location>
        <begin position="78"/>
        <end position="91"/>
    </location>
</feature>
<gene>
    <name evidence="3" type="ORF">AFUS01_LOCUS20445</name>
</gene>
<keyword evidence="2" id="KW-1133">Transmembrane helix</keyword>
<evidence type="ECO:0000313" key="3">
    <source>
        <dbReference type="EMBL" id="CAG7731888.1"/>
    </source>
</evidence>
<dbReference type="Proteomes" id="UP000708208">
    <property type="component" value="Unassembled WGS sequence"/>
</dbReference>
<feature type="region of interest" description="Disordered" evidence="1">
    <location>
        <begin position="489"/>
        <end position="509"/>
    </location>
</feature>
<name>A0A8J2K2B0_9HEXA</name>
<evidence type="ECO:0000313" key="4">
    <source>
        <dbReference type="Proteomes" id="UP000708208"/>
    </source>
</evidence>
<sequence>MKHRQKWLEWRKTLNFLQVCREAQIDPATKGFPITTKVQGNARTTSPAPEMPPSPEQTVEIATSEAFIARRYQPTLSETDDYNETGDDEQNTDSVSAHSANTDVVDNHQLSLADFANSPQYETIIIDGDNEEHNQANTSIQTPPHTPNMAAQAGGGGGGRGGPILRIGYNVFSTLLILGLITSAIGHQHVKKQLQDKEMQREPNPYPWSPQRPWWAKIDEISPASAEGYDYTHPSFTITEHNDEIGHYDLYDLSDFPPTCNSAPRYQAFGSDTARRLWKNSIVKGVAGVVGICATGIAVMGVYVSSFLKAIRSPGTPPPTVKVPQDWVLIQAQLQDQRPIWMIMPVNASEEKEMEEFLRDPGMTTTALPGAITPRNAHYLNETSPAKLWNQAVKKEMTSERERRHAPEPTYDEMFAAVDFENLEPALTPMLEVAVVNPEADKENEQVADPCNGIIGAMQAGIPEPPPLSTTTEQDDTCNNTNCRFRVNSENNDHLDSPPSSSGGSNPHVAQRFRKDCDSAYPCAWYDPCDACLSQDLQEDSPR</sequence>
<feature type="region of interest" description="Disordered" evidence="1">
    <location>
        <begin position="32"/>
        <end position="56"/>
    </location>
</feature>
<feature type="compositionally biased region" description="Polar residues" evidence="1">
    <location>
        <begin position="36"/>
        <end position="47"/>
    </location>
</feature>
<accession>A0A8J2K2B0</accession>
<keyword evidence="4" id="KW-1185">Reference proteome</keyword>
<organism evidence="3 4">
    <name type="scientific">Allacma fusca</name>
    <dbReference type="NCBI Taxonomy" id="39272"/>
    <lineage>
        <taxon>Eukaryota</taxon>
        <taxon>Metazoa</taxon>
        <taxon>Ecdysozoa</taxon>
        <taxon>Arthropoda</taxon>
        <taxon>Hexapoda</taxon>
        <taxon>Collembola</taxon>
        <taxon>Symphypleona</taxon>
        <taxon>Sminthuridae</taxon>
        <taxon>Allacma</taxon>
    </lineage>
</organism>